<dbReference type="AlphaFoldDB" id="A0A183HND7"/>
<name>A0A183HND7_9BILA</name>
<reference evidence="4" key="1">
    <citation type="submission" date="2016-06" db="UniProtKB">
        <authorList>
            <consortium name="WormBaseParasite"/>
        </authorList>
    </citation>
    <scope>IDENTIFICATION</scope>
</reference>
<protein>
    <submittedName>
        <fullName evidence="2 4">Uncharacterized protein</fullName>
    </submittedName>
</protein>
<dbReference type="WBParaSite" id="OFLC_0000899801-mRNA-1">
    <property type="protein sequence ID" value="OFLC_0000899801-mRNA-1"/>
    <property type="gene ID" value="OFLC_0000899801"/>
</dbReference>
<reference evidence="2 3" key="2">
    <citation type="submission" date="2018-11" db="EMBL/GenBank/DDBJ databases">
        <authorList>
            <consortium name="Pathogen Informatics"/>
        </authorList>
    </citation>
    <scope>NUCLEOTIDE SEQUENCE [LARGE SCALE GENOMIC DNA]</scope>
</reference>
<evidence type="ECO:0000256" key="1">
    <source>
        <dbReference type="SAM" id="Phobius"/>
    </source>
</evidence>
<keyword evidence="3" id="KW-1185">Reference proteome</keyword>
<proteinExistence type="predicted"/>
<keyword evidence="1" id="KW-0472">Membrane</keyword>
<keyword evidence="1" id="KW-1133">Transmembrane helix</keyword>
<evidence type="ECO:0000313" key="2">
    <source>
        <dbReference type="EMBL" id="VDO58325.1"/>
    </source>
</evidence>
<dbReference type="Proteomes" id="UP000267606">
    <property type="component" value="Unassembled WGS sequence"/>
</dbReference>
<sequence>MIHSSDFVRDEIIGRRIMHGIQIIALRYFVRSRICFLPTFSSESLWEDSMAMKSISSPIVVEKAKTDTNFIFSPFEVALDRKFIARVTEKLANNIYLMRSTEQLTLLYQVNFFLFICNFFVPKIYHKKFF</sequence>
<evidence type="ECO:0000313" key="3">
    <source>
        <dbReference type="Proteomes" id="UP000267606"/>
    </source>
</evidence>
<gene>
    <name evidence="2" type="ORF">OFLC_LOCUS8999</name>
</gene>
<evidence type="ECO:0000313" key="4">
    <source>
        <dbReference type="WBParaSite" id="OFLC_0000899801-mRNA-1"/>
    </source>
</evidence>
<dbReference type="STRING" id="387005.A0A183HND7"/>
<accession>A0A183HND7</accession>
<organism evidence="4">
    <name type="scientific">Onchocerca flexuosa</name>
    <dbReference type="NCBI Taxonomy" id="387005"/>
    <lineage>
        <taxon>Eukaryota</taxon>
        <taxon>Metazoa</taxon>
        <taxon>Ecdysozoa</taxon>
        <taxon>Nematoda</taxon>
        <taxon>Chromadorea</taxon>
        <taxon>Rhabditida</taxon>
        <taxon>Spirurina</taxon>
        <taxon>Spiruromorpha</taxon>
        <taxon>Filarioidea</taxon>
        <taxon>Onchocercidae</taxon>
        <taxon>Onchocerca</taxon>
    </lineage>
</organism>
<feature type="transmembrane region" description="Helical" evidence="1">
    <location>
        <begin position="106"/>
        <end position="125"/>
    </location>
</feature>
<dbReference type="EMBL" id="UZAJ01010628">
    <property type="protein sequence ID" value="VDO58325.1"/>
    <property type="molecule type" value="Genomic_DNA"/>
</dbReference>
<keyword evidence="1" id="KW-0812">Transmembrane</keyword>